<dbReference type="SUPFAM" id="SSF48508">
    <property type="entry name" value="Nuclear receptor ligand-binding domain"/>
    <property type="match status" value="1"/>
</dbReference>
<evidence type="ECO:0008006" key="16">
    <source>
        <dbReference type="Google" id="ProtNLM"/>
    </source>
</evidence>
<dbReference type="SMART" id="SM00399">
    <property type="entry name" value="ZnF_C4"/>
    <property type="match status" value="1"/>
</dbReference>
<dbReference type="GO" id="GO:0043565">
    <property type="term" value="F:sequence-specific DNA binding"/>
    <property type="evidence" value="ECO:0007669"/>
    <property type="project" value="InterPro"/>
</dbReference>
<accession>A0AAV7NBG5</accession>
<keyword evidence="3" id="KW-0479">Metal-binding</keyword>
<gene>
    <name evidence="14" type="ORF">NDU88_001688</name>
</gene>
<feature type="non-terminal residue" evidence="14">
    <location>
        <position position="239"/>
    </location>
</feature>
<organism evidence="14 15">
    <name type="scientific">Pleurodeles waltl</name>
    <name type="common">Iberian ribbed newt</name>
    <dbReference type="NCBI Taxonomy" id="8319"/>
    <lineage>
        <taxon>Eukaryota</taxon>
        <taxon>Metazoa</taxon>
        <taxon>Chordata</taxon>
        <taxon>Craniata</taxon>
        <taxon>Vertebrata</taxon>
        <taxon>Euteleostomi</taxon>
        <taxon>Amphibia</taxon>
        <taxon>Batrachia</taxon>
        <taxon>Caudata</taxon>
        <taxon>Salamandroidea</taxon>
        <taxon>Salamandridae</taxon>
        <taxon>Pleurodelinae</taxon>
        <taxon>Pleurodeles</taxon>
    </lineage>
</organism>
<feature type="domain" description="Nuclear receptor" evidence="12">
    <location>
        <begin position="18"/>
        <end position="93"/>
    </location>
</feature>
<name>A0AAV7NBG5_PLEWA</name>
<dbReference type="CDD" id="cd07172">
    <property type="entry name" value="NR_DBD_GR_PR"/>
    <property type="match status" value="1"/>
</dbReference>
<evidence type="ECO:0000313" key="15">
    <source>
        <dbReference type="Proteomes" id="UP001066276"/>
    </source>
</evidence>
<keyword evidence="9" id="KW-0804">Transcription</keyword>
<dbReference type="PROSITE" id="PS00031">
    <property type="entry name" value="NUCLEAR_REC_DBD_1"/>
    <property type="match status" value="1"/>
</dbReference>
<dbReference type="EMBL" id="JANPWB010000012">
    <property type="protein sequence ID" value="KAJ1113442.1"/>
    <property type="molecule type" value="Genomic_DNA"/>
</dbReference>
<keyword evidence="2" id="KW-0754">Steroid-binding</keyword>
<dbReference type="GO" id="GO:0008270">
    <property type="term" value="F:zinc ion binding"/>
    <property type="evidence" value="ECO:0007669"/>
    <property type="project" value="UniProtKB-KW"/>
</dbReference>
<dbReference type="FunFam" id="3.30.50.10:FF:000139">
    <property type="entry name" value="Estrogen receptor beta a variant b"/>
    <property type="match status" value="1"/>
</dbReference>
<dbReference type="PANTHER" id="PTHR48092">
    <property type="entry name" value="KNIRPS-RELATED PROTEIN-RELATED"/>
    <property type="match status" value="1"/>
</dbReference>
<evidence type="ECO:0000256" key="10">
    <source>
        <dbReference type="ARBA" id="ARBA00023170"/>
    </source>
</evidence>
<evidence type="ECO:0000256" key="1">
    <source>
        <dbReference type="ARBA" id="ARBA00005413"/>
    </source>
</evidence>
<dbReference type="PROSITE" id="PS51030">
    <property type="entry name" value="NUCLEAR_REC_DBD_2"/>
    <property type="match status" value="1"/>
</dbReference>
<dbReference type="Pfam" id="PF00104">
    <property type="entry name" value="Hormone_recep"/>
    <property type="match status" value="1"/>
</dbReference>
<evidence type="ECO:0000256" key="6">
    <source>
        <dbReference type="ARBA" id="ARBA00023015"/>
    </source>
</evidence>
<dbReference type="PRINTS" id="PR00398">
    <property type="entry name" value="STRDHORMONER"/>
</dbReference>
<feature type="non-terminal residue" evidence="14">
    <location>
        <position position="1"/>
    </location>
</feature>
<keyword evidence="7" id="KW-0446">Lipid-binding</keyword>
<evidence type="ECO:0000256" key="4">
    <source>
        <dbReference type="ARBA" id="ARBA00022771"/>
    </source>
</evidence>
<keyword evidence="10" id="KW-0675">Receptor</keyword>
<protein>
    <recommendedName>
        <fullName evidence="16">Progesterone receptor</fullName>
    </recommendedName>
</protein>
<evidence type="ECO:0000256" key="7">
    <source>
        <dbReference type="ARBA" id="ARBA00023121"/>
    </source>
</evidence>
<dbReference type="InterPro" id="IPR050200">
    <property type="entry name" value="Nuclear_hormone_rcpt_NR3"/>
</dbReference>
<proteinExistence type="inferred from homology"/>
<evidence type="ECO:0000313" key="14">
    <source>
        <dbReference type="EMBL" id="KAJ1113442.1"/>
    </source>
</evidence>
<evidence type="ECO:0000259" key="13">
    <source>
        <dbReference type="PROSITE" id="PS51843"/>
    </source>
</evidence>
<comment type="similarity">
    <text evidence="1">Belongs to the nuclear hormone receptor family. NR3 subfamily.</text>
</comment>
<dbReference type="InterPro" id="IPR001723">
    <property type="entry name" value="Nuclear_hrmn_rcpt"/>
</dbReference>
<evidence type="ECO:0000256" key="8">
    <source>
        <dbReference type="ARBA" id="ARBA00023125"/>
    </source>
</evidence>
<dbReference type="Proteomes" id="UP001066276">
    <property type="component" value="Chromosome 8"/>
</dbReference>
<dbReference type="InterPro" id="IPR035500">
    <property type="entry name" value="NHR-like_dom_sf"/>
</dbReference>
<dbReference type="GO" id="GO:0005496">
    <property type="term" value="F:steroid binding"/>
    <property type="evidence" value="ECO:0007669"/>
    <property type="project" value="UniProtKB-KW"/>
</dbReference>
<evidence type="ECO:0000256" key="9">
    <source>
        <dbReference type="ARBA" id="ARBA00023163"/>
    </source>
</evidence>
<dbReference type="SUPFAM" id="SSF57716">
    <property type="entry name" value="Glucocorticoid receptor-like (DNA-binding domain)"/>
    <property type="match status" value="1"/>
</dbReference>
<dbReference type="InterPro" id="IPR000536">
    <property type="entry name" value="Nucl_hrmn_rcpt_lig-bd"/>
</dbReference>
<evidence type="ECO:0000256" key="3">
    <source>
        <dbReference type="ARBA" id="ARBA00022723"/>
    </source>
</evidence>
<reference evidence="14" key="1">
    <citation type="journal article" date="2022" name="bioRxiv">
        <title>Sequencing and chromosome-scale assembly of the giantPleurodeles waltlgenome.</title>
        <authorList>
            <person name="Brown T."/>
            <person name="Elewa A."/>
            <person name="Iarovenko S."/>
            <person name="Subramanian E."/>
            <person name="Araus A.J."/>
            <person name="Petzold A."/>
            <person name="Susuki M."/>
            <person name="Suzuki K.-i.T."/>
            <person name="Hayashi T."/>
            <person name="Toyoda A."/>
            <person name="Oliveira C."/>
            <person name="Osipova E."/>
            <person name="Leigh N.D."/>
            <person name="Simon A."/>
            <person name="Yun M.H."/>
        </authorList>
    </citation>
    <scope>NUCLEOTIDE SEQUENCE</scope>
    <source>
        <strain evidence="14">20211129_DDA</strain>
        <tissue evidence="14">Liver</tissue>
    </source>
</reference>
<keyword evidence="11" id="KW-0539">Nucleus</keyword>
<keyword evidence="6" id="KW-0805">Transcription regulation</keyword>
<dbReference type="Gene3D" id="3.30.50.10">
    <property type="entry name" value="Erythroid Transcription Factor GATA-1, subunit A"/>
    <property type="match status" value="1"/>
</dbReference>
<comment type="caution">
    <text evidence="14">The sequence shown here is derived from an EMBL/GenBank/DDBJ whole genome shotgun (WGS) entry which is preliminary data.</text>
</comment>
<dbReference type="Gene3D" id="1.10.565.10">
    <property type="entry name" value="Retinoid X Receptor"/>
    <property type="match status" value="1"/>
</dbReference>
<feature type="domain" description="NR LBD" evidence="13">
    <location>
        <begin position="133"/>
        <end position="239"/>
    </location>
</feature>
<keyword evidence="15" id="KW-1185">Reference proteome</keyword>
<dbReference type="PRINTS" id="PR00047">
    <property type="entry name" value="STROIDFINGER"/>
</dbReference>
<keyword evidence="8" id="KW-0238">DNA-binding</keyword>
<evidence type="ECO:0000256" key="5">
    <source>
        <dbReference type="ARBA" id="ARBA00022833"/>
    </source>
</evidence>
<dbReference type="Pfam" id="PF00105">
    <property type="entry name" value="zf-C4"/>
    <property type="match status" value="1"/>
</dbReference>
<dbReference type="PROSITE" id="PS51843">
    <property type="entry name" value="NR_LBD"/>
    <property type="match status" value="1"/>
</dbReference>
<keyword evidence="5" id="KW-0862">Zinc</keyword>
<dbReference type="GO" id="GO:0003700">
    <property type="term" value="F:DNA-binding transcription factor activity"/>
    <property type="evidence" value="ECO:0007669"/>
    <property type="project" value="InterPro"/>
</dbReference>
<evidence type="ECO:0000256" key="2">
    <source>
        <dbReference type="ARBA" id="ARBA00022665"/>
    </source>
</evidence>
<evidence type="ECO:0000256" key="11">
    <source>
        <dbReference type="ARBA" id="ARBA00023242"/>
    </source>
</evidence>
<evidence type="ECO:0000259" key="12">
    <source>
        <dbReference type="PROSITE" id="PS51030"/>
    </source>
</evidence>
<dbReference type="AlphaFoldDB" id="A0AAV7NBG5"/>
<sequence>SDAESEYSPQYNFEVQHLKTCLICGDEASGCHYGVQTCGSCKVFFKRAMGGQQNYLCAGRNDCIIDKIRRKNCPACRLRKCIQAGMVLGGRKFKKFDKVKTVRRMDPVTYGQPYVIPVENQQSLVTRISNTTHELHFIPQLLNILQSIEPEVVYAGYDNTQPETPSALLTSLNRLCERQLLCVVKWSKSLPGFRNLHIEDQITLLQYSWMSLMVFAMGWRSYKHVSGQMLYFAPDLILN</sequence>
<dbReference type="InterPro" id="IPR001628">
    <property type="entry name" value="Znf_hrmn_rcpt"/>
</dbReference>
<keyword evidence="4" id="KW-0863">Zinc-finger</keyword>
<dbReference type="InterPro" id="IPR013088">
    <property type="entry name" value="Znf_NHR/GATA"/>
</dbReference>